<protein>
    <recommendedName>
        <fullName evidence="2">DUF4283 domain-containing protein</fullName>
    </recommendedName>
</protein>
<feature type="region of interest" description="Disordered" evidence="1">
    <location>
        <begin position="1"/>
        <end position="73"/>
    </location>
</feature>
<feature type="compositionally biased region" description="Acidic residues" evidence="1">
    <location>
        <begin position="60"/>
        <end position="71"/>
    </location>
</feature>
<evidence type="ECO:0000256" key="1">
    <source>
        <dbReference type="SAM" id="MobiDB-lite"/>
    </source>
</evidence>
<evidence type="ECO:0000259" key="2">
    <source>
        <dbReference type="Pfam" id="PF14111"/>
    </source>
</evidence>
<gene>
    <name evidence="3" type="ORF">G2W53_007709</name>
</gene>
<feature type="domain" description="DUF4283" evidence="2">
    <location>
        <begin position="99"/>
        <end position="180"/>
    </location>
</feature>
<dbReference type="Proteomes" id="UP000634136">
    <property type="component" value="Unassembled WGS sequence"/>
</dbReference>
<dbReference type="InterPro" id="IPR040256">
    <property type="entry name" value="At4g02000-like"/>
</dbReference>
<dbReference type="PANTHER" id="PTHR31286:SF99">
    <property type="entry name" value="DUF4283 DOMAIN-CONTAINING PROTEIN"/>
    <property type="match status" value="1"/>
</dbReference>
<comment type="caution">
    <text evidence="3">The sequence shown here is derived from an EMBL/GenBank/DDBJ whole genome shotgun (WGS) entry which is preliminary data.</text>
</comment>
<name>A0A834X6R6_9FABA</name>
<sequence length="360" mass="41071">MEGNPLGNTSLTNNMSYRDAVRSTPRRLEFGNGRGEEEIEVEDHDYESGRSVGSDTSSNSDDEEQEPEEGDGITVEKDYFDRLNFKISDREWKRVNRPFKKALIIKLLGKTVGFKFLLRKVNQMWGRTGEIDLMNLGNDYYLAKFDTYSDREFALTGGPWIVLDHCLIVRPWTSLFDPNEKIQKLATWVHLPNLPIELYYDKFLFRLGHHIGKVIRIDVNTSLQSRGKYARMCVKLDLSQPLLSQYCVHGIVRKIEYEGLHFICFECGTYGHDLEHCRLDGIHPENMELGSPVKSTEERPDPKGGDKGSHADLQRPNPKENPPDMTRAKTTPQKGQSSIKHVNRGSKGGKKEAQPSKTSI</sequence>
<reference evidence="3" key="1">
    <citation type="submission" date="2020-09" db="EMBL/GenBank/DDBJ databases">
        <title>Genome-Enabled Discovery of Anthraquinone Biosynthesis in Senna tora.</title>
        <authorList>
            <person name="Kang S.-H."/>
            <person name="Pandey R.P."/>
            <person name="Lee C.-M."/>
            <person name="Sim J.-S."/>
            <person name="Jeong J.-T."/>
            <person name="Choi B.-S."/>
            <person name="Jung M."/>
            <person name="Ginzburg D."/>
            <person name="Zhao K."/>
            <person name="Won S.Y."/>
            <person name="Oh T.-J."/>
            <person name="Yu Y."/>
            <person name="Kim N.-H."/>
            <person name="Lee O.R."/>
            <person name="Lee T.-H."/>
            <person name="Bashyal P."/>
            <person name="Kim T.-S."/>
            <person name="Lee W.-H."/>
            <person name="Kawkins C."/>
            <person name="Kim C.-K."/>
            <person name="Kim J.S."/>
            <person name="Ahn B.O."/>
            <person name="Rhee S.Y."/>
            <person name="Sohng J.K."/>
        </authorList>
    </citation>
    <scope>NUCLEOTIDE SEQUENCE</scope>
    <source>
        <tissue evidence="3">Leaf</tissue>
    </source>
</reference>
<evidence type="ECO:0000313" key="3">
    <source>
        <dbReference type="EMBL" id="KAF7839227.1"/>
    </source>
</evidence>
<proteinExistence type="predicted"/>
<dbReference type="PANTHER" id="PTHR31286">
    <property type="entry name" value="GLYCINE-RICH CELL WALL STRUCTURAL PROTEIN 1.8-LIKE"/>
    <property type="match status" value="1"/>
</dbReference>
<feature type="compositionally biased region" description="Polar residues" evidence="1">
    <location>
        <begin position="1"/>
        <end position="16"/>
    </location>
</feature>
<evidence type="ECO:0000313" key="4">
    <source>
        <dbReference type="Proteomes" id="UP000634136"/>
    </source>
</evidence>
<organism evidence="3 4">
    <name type="scientific">Senna tora</name>
    <dbReference type="NCBI Taxonomy" id="362788"/>
    <lineage>
        <taxon>Eukaryota</taxon>
        <taxon>Viridiplantae</taxon>
        <taxon>Streptophyta</taxon>
        <taxon>Embryophyta</taxon>
        <taxon>Tracheophyta</taxon>
        <taxon>Spermatophyta</taxon>
        <taxon>Magnoliopsida</taxon>
        <taxon>eudicotyledons</taxon>
        <taxon>Gunneridae</taxon>
        <taxon>Pentapetalae</taxon>
        <taxon>rosids</taxon>
        <taxon>fabids</taxon>
        <taxon>Fabales</taxon>
        <taxon>Fabaceae</taxon>
        <taxon>Caesalpinioideae</taxon>
        <taxon>Cassia clade</taxon>
        <taxon>Senna</taxon>
    </lineage>
</organism>
<dbReference type="InterPro" id="IPR025558">
    <property type="entry name" value="DUF4283"/>
</dbReference>
<feature type="region of interest" description="Disordered" evidence="1">
    <location>
        <begin position="285"/>
        <end position="360"/>
    </location>
</feature>
<feature type="compositionally biased region" description="Polar residues" evidence="1">
    <location>
        <begin position="328"/>
        <end position="340"/>
    </location>
</feature>
<feature type="compositionally biased region" description="Basic and acidic residues" evidence="1">
    <location>
        <begin position="295"/>
        <end position="322"/>
    </location>
</feature>
<dbReference type="EMBL" id="JAAIUW010000003">
    <property type="protein sequence ID" value="KAF7839227.1"/>
    <property type="molecule type" value="Genomic_DNA"/>
</dbReference>
<dbReference type="AlphaFoldDB" id="A0A834X6R6"/>
<accession>A0A834X6R6</accession>
<dbReference type="OrthoDB" id="1937106at2759"/>
<keyword evidence="4" id="KW-1185">Reference proteome</keyword>
<dbReference type="Pfam" id="PF14111">
    <property type="entry name" value="DUF4283"/>
    <property type="match status" value="1"/>
</dbReference>